<evidence type="ECO:0000259" key="1">
    <source>
        <dbReference type="Pfam" id="PF20172"/>
    </source>
</evidence>
<reference evidence="2 3" key="1">
    <citation type="submission" date="2023-05" db="EMBL/GenBank/DDBJ databases">
        <title>Sedimentitalea sp. nov. JM2-8.</title>
        <authorList>
            <person name="Huang J."/>
        </authorList>
    </citation>
    <scope>NUCLEOTIDE SEQUENCE [LARGE SCALE GENOMIC DNA]</scope>
    <source>
        <strain evidence="2 3">JM2-8</strain>
    </source>
</reference>
<dbReference type="InterPro" id="IPR046668">
    <property type="entry name" value="DUF6538"/>
</dbReference>
<organism evidence="2 3">
    <name type="scientific">Sedimentitalea xiamensis</name>
    <dbReference type="NCBI Taxonomy" id="3050037"/>
    <lineage>
        <taxon>Bacteria</taxon>
        <taxon>Pseudomonadati</taxon>
        <taxon>Pseudomonadota</taxon>
        <taxon>Alphaproteobacteria</taxon>
        <taxon>Rhodobacterales</taxon>
        <taxon>Paracoccaceae</taxon>
        <taxon>Sedimentitalea</taxon>
    </lineage>
</organism>
<dbReference type="RefSeq" id="WP_284487618.1">
    <property type="nucleotide sequence ID" value="NZ_JASNJE010000047.1"/>
</dbReference>
<accession>A0ABT7FKM7</accession>
<keyword evidence="3" id="KW-1185">Reference proteome</keyword>
<dbReference type="Proteomes" id="UP001227126">
    <property type="component" value="Unassembled WGS sequence"/>
</dbReference>
<proteinExistence type="predicted"/>
<dbReference type="EMBL" id="JASNJE010000047">
    <property type="protein sequence ID" value="MDK3075698.1"/>
    <property type="molecule type" value="Genomic_DNA"/>
</dbReference>
<feature type="domain" description="DUF6538" evidence="1">
    <location>
        <begin position="16"/>
        <end position="61"/>
    </location>
</feature>
<dbReference type="Pfam" id="PF20172">
    <property type="entry name" value="DUF6538"/>
    <property type="match status" value="1"/>
</dbReference>
<comment type="caution">
    <text evidence="2">The sequence shown here is derived from an EMBL/GenBank/DDBJ whole genome shotgun (WGS) entry which is preliminary data.</text>
</comment>
<evidence type="ECO:0000313" key="3">
    <source>
        <dbReference type="Proteomes" id="UP001227126"/>
    </source>
</evidence>
<gene>
    <name evidence="2" type="ORF">QO034_21765</name>
</gene>
<name>A0ABT7FKM7_9RHOB</name>
<protein>
    <recommendedName>
        <fullName evidence="1">DUF6538 domain-containing protein</fullName>
    </recommendedName>
</protein>
<evidence type="ECO:0000313" key="2">
    <source>
        <dbReference type="EMBL" id="MDK3075698.1"/>
    </source>
</evidence>
<sequence>MVGHIMHLASYPSISRHGIFYFRFPLPVDRHPALKRSHIKVSLGTRDPRIAKSLARLLTIAGQSIVTRPMVRAMRYDEIREHVRDHFGQLLVQFRERSASNGPVNGLDMDALWAAQGLSDDDARLPYTRGHLSRSGKASTASSALEHALIARFGTLGRIGAPFC</sequence>